<protein>
    <recommendedName>
        <fullName evidence="3">Apea-like HEPN domain-containing protein</fullName>
    </recommendedName>
</protein>
<evidence type="ECO:0008006" key="3">
    <source>
        <dbReference type="Google" id="ProtNLM"/>
    </source>
</evidence>
<name>A0ABU1W908_9GAMM</name>
<comment type="caution">
    <text evidence="1">The sequence shown here is derived from an EMBL/GenBank/DDBJ whole genome shotgun (WGS) entry which is preliminary data.</text>
</comment>
<evidence type="ECO:0000313" key="1">
    <source>
        <dbReference type="EMBL" id="MDR7134083.1"/>
    </source>
</evidence>
<dbReference type="EMBL" id="JAVDVY010000001">
    <property type="protein sequence ID" value="MDR7134083.1"/>
    <property type="molecule type" value="Genomic_DNA"/>
</dbReference>
<accession>A0ABU1W908</accession>
<gene>
    <name evidence="1" type="ORF">J2X06_001267</name>
</gene>
<evidence type="ECO:0000313" key="2">
    <source>
        <dbReference type="Proteomes" id="UP001251524"/>
    </source>
</evidence>
<reference evidence="1 2" key="1">
    <citation type="submission" date="2023-07" db="EMBL/GenBank/DDBJ databases">
        <title>Sorghum-associated microbial communities from plants grown in Nebraska, USA.</title>
        <authorList>
            <person name="Schachtman D."/>
        </authorList>
    </citation>
    <scope>NUCLEOTIDE SEQUENCE [LARGE SCALE GENOMIC DNA]</scope>
    <source>
        <strain evidence="1 2">BE198</strain>
    </source>
</reference>
<dbReference type="Proteomes" id="UP001251524">
    <property type="component" value="Unassembled WGS sequence"/>
</dbReference>
<organism evidence="1 2">
    <name type="scientific">Lysobacter niastensis</name>
    <dbReference type="NCBI Taxonomy" id="380629"/>
    <lineage>
        <taxon>Bacteria</taxon>
        <taxon>Pseudomonadati</taxon>
        <taxon>Pseudomonadota</taxon>
        <taxon>Gammaproteobacteria</taxon>
        <taxon>Lysobacterales</taxon>
        <taxon>Lysobacteraceae</taxon>
        <taxon>Lysobacter</taxon>
    </lineage>
</organism>
<sequence length="156" mass="17558">MDGSDKAHLESEAAAIVGHIVFALSRLEFDVGLYLRNAVGGSDVDAVNPLISRLSFKGKIDSLREVVEHKFAGHDACVLGFRQWYIAMDGYRSKRNSFVHGRWAFHGEHAINVAPGLPNSRPQKEMRYLISDLAIELSEVREIVASFGRWRHTWPL</sequence>
<dbReference type="RefSeq" id="WP_310059764.1">
    <property type="nucleotide sequence ID" value="NZ_JAVDVY010000001.1"/>
</dbReference>
<proteinExistence type="predicted"/>
<keyword evidence="2" id="KW-1185">Reference proteome</keyword>